<protein>
    <submittedName>
        <fullName evidence="2">DUF1189 domain-containing protein</fullName>
    </submittedName>
</protein>
<proteinExistence type="predicted"/>
<evidence type="ECO:0000313" key="3">
    <source>
        <dbReference type="Proteomes" id="UP000192813"/>
    </source>
</evidence>
<feature type="transmembrane region" description="Helical" evidence="1">
    <location>
        <begin position="247"/>
        <end position="265"/>
    </location>
</feature>
<accession>A0A2J9PMJ2</accession>
<keyword evidence="1" id="KW-0472">Membrane</keyword>
<sequence length="282" mass="31752">MNVLKAIFPINYFKSIWTPSKIWFNRHDLKWWQMLLVILFLNGLMTIPVTLNYANMTEFPVTDYYPNAMALVDNQVVAEIQQVTFENGEMLIGQQVVSESAEGTVAFGLADDQLETLVASGKTALIFQENQFVLMEAGAPTATVLYTKDFDLTGLDQAGIQESLSQQWLDQNRVLVVLIFSSVISLIFLAMNLFLVGIAALMFYMTKGSPVTSIETYKESINLILNALSLPTFLAMAYGLYNFDVSLMASLQTIGLVTMLLLVMWKTRFRDQTLDEFQLLEA</sequence>
<dbReference type="EMBL" id="NBTM02000001">
    <property type="protein sequence ID" value="PNL91559.1"/>
    <property type="molecule type" value="Genomic_DNA"/>
</dbReference>
<dbReference type="InterPro" id="IPR009574">
    <property type="entry name" value="DUF1189"/>
</dbReference>
<organism evidence="2 3">
    <name type="scientific">Aerococcus viridans</name>
    <dbReference type="NCBI Taxonomy" id="1377"/>
    <lineage>
        <taxon>Bacteria</taxon>
        <taxon>Bacillati</taxon>
        <taxon>Bacillota</taxon>
        <taxon>Bacilli</taxon>
        <taxon>Lactobacillales</taxon>
        <taxon>Aerococcaceae</taxon>
        <taxon>Aerococcus</taxon>
    </lineage>
</organism>
<gene>
    <name evidence="2" type="ORF">A6J77_004720</name>
</gene>
<dbReference type="Proteomes" id="UP000192813">
    <property type="component" value="Unassembled WGS sequence"/>
</dbReference>
<feature type="transmembrane region" description="Helical" evidence="1">
    <location>
        <begin position="174"/>
        <end position="203"/>
    </location>
</feature>
<keyword evidence="1" id="KW-1133">Transmembrane helix</keyword>
<dbReference type="RefSeq" id="WP_083068623.1">
    <property type="nucleotide sequence ID" value="NZ_NBTM02000001.1"/>
</dbReference>
<name>A0A2J9PMJ2_9LACT</name>
<comment type="caution">
    <text evidence="2">The sequence shown here is derived from an EMBL/GenBank/DDBJ whole genome shotgun (WGS) entry which is preliminary data.</text>
</comment>
<evidence type="ECO:0000313" key="2">
    <source>
        <dbReference type="EMBL" id="PNL91559.1"/>
    </source>
</evidence>
<dbReference type="AlphaFoldDB" id="A0A2J9PMJ2"/>
<reference evidence="3" key="1">
    <citation type="submission" date="2017-12" db="EMBL/GenBank/DDBJ databases">
        <title>FDA dAtabase for Regulatory Grade micrObial Sequences (FDA-ARGOS): Supporting development and validation of Infectious Disease Dx tests.</title>
        <authorList>
            <person name="Hoffmann M."/>
            <person name="Allard M."/>
            <person name="Evans P."/>
            <person name="Brown E."/>
            <person name="Tallon L."/>
            <person name="Sadzewicz L."/>
            <person name="Sengamalay N."/>
            <person name="Ott S."/>
            <person name="Godinez A."/>
            <person name="Nagaraj S."/>
            <person name="Vavikolanu K."/>
            <person name="Aluvathingal J."/>
            <person name="Nadendla S."/>
            <person name="Sichtig H."/>
        </authorList>
    </citation>
    <scope>NUCLEOTIDE SEQUENCE [LARGE SCALE GENOMIC DNA]</scope>
    <source>
        <strain evidence="3">FDAARGOS_249</strain>
    </source>
</reference>
<evidence type="ECO:0000256" key="1">
    <source>
        <dbReference type="SAM" id="Phobius"/>
    </source>
</evidence>
<dbReference type="Pfam" id="PF06691">
    <property type="entry name" value="DUF1189"/>
    <property type="match status" value="1"/>
</dbReference>
<feature type="transmembrane region" description="Helical" evidence="1">
    <location>
        <begin position="31"/>
        <end position="51"/>
    </location>
</feature>
<keyword evidence="1" id="KW-0812">Transmembrane</keyword>